<dbReference type="InterPro" id="IPR011006">
    <property type="entry name" value="CheY-like_superfamily"/>
</dbReference>
<dbReference type="EC" id="2.7.13.3" evidence="3"/>
<dbReference type="Proteomes" id="UP001501710">
    <property type="component" value="Unassembled WGS sequence"/>
</dbReference>
<dbReference type="Gene3D" id="3.40.50.2300">
    <property type="match status" value="1"/>
</dbReference>
<protein>
    <recommendedName>
        <fullName evidence="3">histidine kinase</fullName>
        <ecNumber evidence="3">2.7.13.3</ecNumber>
    </recommendedName>
</protein>
<evidence type="ECO:0000256" key="1">
    <source>
        <dbReference type="ARBA" id="ARBA00000085"/>
    </source>
</evidence>
<sequence>MTGDPSGELLRTEIVDEEGVFAVRRLGRRVAAEVGLEHQDQVRVATALSEAGRELYACSGRVTVAFHLDRGHRPALVIELDLVPRTSMDGARECEAAVSRLLTLVEQERTGDGMRVRLRKDLPAGAEPPGDADLDDLRARLGRLRPVRALEELRTQNAELMAALADLQRQREELRSLNTELEATNQGVMALYNEISAELEQTNRGVVALYAELEEKSDQLREAGEAKNRFWAAVSHELRTPVNGVIGLVRLLLDPAADPLTDEQRQQLTLIGDTGETLLTLVNELLDMAKAERGALEPRLEAVEVPALLAELSELLTPIADQAGLALTVNAATAPPIIVTDLEMLSRILRNLIGNGLKFTASGEVNVTARSGPASREGTTPHAPRNEPECVEFVVSDTGPGIAPADLARVFEEFFRAPGGKAGGTGLGLPYARRLAGALGGDLHLHSVVGEGTTVTLRLPPCASLADLRLRHVLIADDDDAFRRVLRGLVEDSAGRVTETADGHAALAVAEADPPDLVLLDLRMPGMGGYDVLDRLPPDMPVVLVTSSDVPARPYPEGPGARAGAVLSKDLIGPETLADAARRARDVADGR</sequence>
<evidence type="ECO:0000256" key="6">
    <source>
        <dbReference type="ARBA" id="ARBA00022777"/>
    </source>
</evidence>
<dbReference type="EMBL" id="BAABAS010000027">
    <property type="protein sequence ID" value="GAA4241316.1"/>
    <property type="molecule type" value="Genomic_DNA"/>
</dbReference>
<dbReference type="InterPro" id="IPR005467">
    <property type="entry name" value="His_kinase_dom"/>
</dbReference>
<dbReference type="Pfam" id="PF00512">
    <property type="entry name" value="HisKA"/>
    <property type="match status" value="1"/>
</dbReference>
<keyword evidence="4 8" id="KW-0597">Phosphoprotein</keyword>
<dbReference type="CDD" id="cd00082">
    <property type="entry name" value="HisKA"/>
    <property type="match status" value="1"/>
</dbReference>
<dbReference type="SMART" id="SM00448">
    <property type="entry name" value="REC"/>
    <property type="match status" value="1"/>
</dbReference>
<keyword evidence="5" id="KW-0808">Transferase</keyword>
<dbReference type="PROSITE" id="PS50109">
    <property type="entry name" value="HIS_KIN"/>
    <property type="match status" value="1"/>
</dbReference>
<dbReference type="PROSITE" id="PS50110">
    <property type="entry name" value="RESPONSE_REGULATORY"/>
    <property type="match status" value="1"/>
</dbReference>
<proteinExistence type="predicted"/>
<evidence type="ECO:0000256" key="5">
    <source>
        <dbReference type="ARBA" id="ARBA00022679"/>
    </source>
</evidence>
<evidence type="ECO:0000259" key="10">
    <source>
        <dbReference type="PROSITE" id="PS50109"/>
    </source>
</evidence>
<dbReference type="SUPFAM" id="SSF47384">
    <property type="entry name" value="Homodimeric domain of signal transducing histidine kinase"/>
    <property type="match status" value="1"/>
</dbReference>
<evidence type="ECO:0000259" key="11">
    <source>
        <dbReference type="PROSITE" id="PS50110"/>
    </source>
</evidence>
<keyword evidence="12" id="KW-0547">Nucleotide-binding</keyword>
<feature type="domain" description="Response regulatory" evidence="11">
    <location>
        <begin position="472"/>
        <end position="584"/>
    </location>
</feature>
<dbReference type="SUPFAM" id="SSF52172">
    <property type="entry name" value="CheY-like"/>
    <property type="match status" value="1"/>
</dbReference>
<keyword evidence="13" id="KW-1185">Reference proteome</keyword>
<gene>
    <name evidence="12" type="ORF">GCM10022254_69650</name>
</gene>
<dbReference type="Gene3D" id="1.10.287.130">
    <property type="match status" value="1"/>
</dbReference>
<evidence type="ECO:0000313" key="13">
    <source>
        <dbReference type="Proteomes" id="UP001501710"/>
    </source>
</evidence>
<evidence type="ECO:0000256" key="8">
    <source>
        <dbReference type="PROSITE-ProRule" id="PRU00169"/>
    </source>
</evidence>
<dbReference type="RefSeq" id="WP_344906236.1">
    <property type="nucleotide sequence ID" value="NZ_BAABAS010000027.1"/>
</dbReference>
<dbReference type="CDD" id="cd17535">
    <property type="entry name" value="REC_NarL-like"/>
    <property type="match status" value="1"/>
</dbReference>
<dbReference type="PANTHER" id="PTHR43047:SF72">
    <property type="entry name" value="OSMOSENSING HISTIDINE PROTEIN KINASE SLN1"/>
    <property type="match status" value="1"/>
</dbReference>
<dbReference type="InterPro" id="IPR001789">
    <property type="entry name" value="Sig_transdc_resp-reg_receiver"/>
</dbReference>
<comment type="caution">
    <text evidence="12">The sequence shown here is derived from an EMBL/GenBank/DDBJ whole genome shotgun (WGS) entry which is preliminary data.</text>
</comment>
<dbReference type="InterPro" id="IPR003594">
    <property type="entry name" value="HATPase_dom"/>
</dbReference>
<feature type="coiled-coil region" evidence="9">
    <location>
        <begin position="150"/>
        <end position="216"/>
    </location>
</feature>
<dbReference type="PRINTS" id="PR00344">
    <property type="entry name" value="BCTRLSENSOR"/>
</dbReference>
<name>A0ABP8CNB2_9ACTN</name>
<reference evidence="13" key="1">
    <citation type="journal article" date="2019" name="Int. J. Syst. Evol. Microbiol.">
        <title>The Global Catalogue of Microorganisms (GCM) 10K type strain sequencing project: providing services to taxonomists for standard genome sequencing and annotation.</title>
        <authorList>
            <consortium name="The Broad Institute Genomics Platform"/>
            <consortium name="The Broad Institute Genome Sequencing Center for Infectious Disease"/>
            <person name="Wu L."/>
            <person name="Ma J."/>
        </authorList>
    </citation>
    <scope>NUCLEOTIDE SEQUENCE [LARGE SCALE GENOMIC DNA]</scope>
    <source>
        <strain evidence="13">JCM 17440</strain>
    </source>
</reference>
<dbReference type="Pfam" id="PF00072">
    <property type="entry name" value="Response_reg"/>
    <property type="match status" value="1"/>
</dbReference>
<evidence type="ECO:0000313" key="12">
    <source>
        <dbReference type="EMBL" id="GAA4241316.1"/>
    </source>
</evidence>
<dbReference type="InterPro" id="IPR004358">
    <property type="entry name" value="Sig_transdc_His_kin-like_C"/>
</dbReference>
<evidence type="ECO:0000256" key="4">
    <source>
        <dbReference type="ARBA" id="ARBA00022553"/>
    </source>
</evidence>
<dbReference type="InterPro" id="IPR003661">
    <property type="entry name" value="HisK_dim/P_dom"/>
</dbReference>
<evidence type="ECO:0000256" key="7">
    <source>
        <dbReference type="ARBA" id="ARBA00023012"/>
    </source>
</evidence>
<evidence type="ECO:0000256" key="2">
    <source>
        <dbReference type="ARBA" id="ARBA00004236"/>
    </source>
</evidence>
<dbReference type="InterPro" id="IPR058245">
    <property type="entry name" value="NreC/VraR/RcsB-like_REC"/>
</dbReference>
<dbReference type="Pfam" id="PF02518">
    <property type="entry name" value="HATPase_c"/>
    <property type="match status" value="1"/>
</dbReference>
<dbReference type="Gene3D" id="3.30.565.10">
    <property type="entry name" value="Histidine kinase-like ATPase, C-terminal domain"/>
    <property type="match status" value="1"/>
</dbReference>
<keyword evidence="6" id="KW-0418">Kinase</keyword>
<feature type="domain" description="Histidine kinase" evidence="10">
    <location>
        <begin position="233"/>
        <end position="463"/>
    </location>
</feature>
<dbReference type="GO" id="GO:0005524">
    <property type="term" value="F:ATP binding"/>
    <property type="evidence" value="ECO:0007669"/>
    <property type="project" value="UniProtKB-KW"/>
</dbReference>
<dbReference type="InterPro" id="IPR036097">
    <property type="entry name" value="HisK_dim/P_sf"/>
</dbReference>
<feature type="modified residue" description="4-aspartylphosphate" evidence="8">
    <location>
        <position position="521"/>
    </location>
</feature>
<comment type="catalytic activity">
    <reaction evidence="1">
        <text>ATP + protein L-histidine = ADP + protein N-phospho-L-histidine.</text>
        <dbReference type="EC" id="2.7.13.3"/>
    </reaction>
</comment>
<evidence type="ECO:0000256" key="9">
    <source>
        <dbReference type="SAM" id="Coils"/>
    </source>
</evidence>
<accession>A0ABP8CNB2</accession>
<evidence type="ECO:0000256" key="3">
    <source>
        <dbReference type="ARBA" id="ARBA00012438"/>
    </source>
</evidence>
<dbReference type="InterPro" id="IPR036890">
    <property type="entry name" value="HATPase_C_sf"/>
</dbReference>
<keyword evidence="9" id="KW-0175">Coiled coil</keyword>
<dbReference type="SUPFAM" id="SSF55874">
    <property type="entry name" value="ATPase domain of HSP90 chaperone/DNA topoisomerase II/histidine kinase"/>
    <property type="match status" value="1"/>
</dbReference>
<keyword evidence="7" id="KW-0902">Two-component regulatory system</keyword>
<organism evidence="12 13">
    <name type="scientific">Actinomadura meridiana</name>
    <dbReference type="NCBI Taxonomy" id="559626"/>
    <lineage>
        <taxon>Bacteria</taxon>
        <taxon>Bacillati</taxon>
        <taxon>Actinomycetota</taxon>
        <taxon>Actinomycetes</taxon>
        <taxon>Streptosporangiales</taxon>
        <taxon>Thermomonosporaceae</taxon>
        <taxon>Actinomadura</taxon>
    </lineage>
</organism>
<dbReference type="SMART" id="SM00387">
    <property type="entry name" value="HATPase_c"/>
    <property type="match status" value="1"/>
</dbReference>
<comment type="subcellular location">
    <subcellularLocation>
        <location evidence="2">Cell membrane</location>
    </subcellularLocation>
</comment>
<dbReference type="SMART" id="SM00388">
    <property type="entry name" value="HisKA"/>
    <property type="match status" value="1"/>
</dbReference>
<keyword evidence="12" id="KW-0067">ATP-binding</keyword>
<dbReference type="PANTHER" id="PTHR43047">
    <property type="entry name" value="TWO-COMPONENT HISTIDINE PROTEIN KINASE"/>
    <property type="match status" value="1"/>
</dbReference>